<evidence type="ECO:0000313" key="2">
    <source>
        <dbReference type="EMBL" id="POM74362.1"/>
    </source>
</evidence>
<dbReference type="Proteomes" id="UP000237271">
    <property type="component" value="Unassembled WGS sequence"/>
</dbReference>
<dbReference type="EMBL" id="NCKW01004881">
    <property type="protein sequence ID" value="POM74362.1"/>
    <property type="molecule type" value="Genomic_DNA"/>
</dbReference>
<feature type="region of interest" description="Disordered" evidence="1">
    <location>
        <begin position="1"/>
        <end position="25"/>
    </location>
</feature>
<name>A0A2P4Y983_9STRA</name>
<evidence type="ECO:0000256" key="1">
    <source>
        <dbReference type="SAM" id="MobiDB-lite"/>
    </source>
</evidence>
<keyword evidence="3" id="KW-1185">Reference proteome</keyword>
<dbReference type="AlphaFoldDB" id="A0A2P4Y983"/>
<protein>
    <submittedName>
        <fullName evidence="2">Uncharacterized protein</fullName>
    </submittedName>
</protein>
<proteinExistence type="predicted"/>
<sequence>MLAYNFADVSEALDSSRNEEEEEMTFDEVEILADTVASTEIHIDGETPCGSGEVAIDNENLEAQADEDEATPSEWPVLAQAEMMGLAKDEESLARMWKSGWQLDPNAFPPD</sequence>
<reference evidence="2 3" key="1">
    <citation type="journal article" date="2017" name="Genome Biol. Evol.">
        <title>Phytophthora megakarya and P. palmivora, closely related causal agents of cacao black pod rot, underwent increases in genome sizes and gene numbers by different mechanisms.</title>
        <authorList>
            <person name="Ali S.S."/>
            <person name="Shao J."/>
            <person name="Lary D.J."/>
            <person name="Kronmiller B."/>
            <person name="Shen D."/>
            <person name="Strem M.D."/>
            <person name="Amoako-Attah I."/>
            <person name="Akrofi A.Y."/>
            <person name="Begoude B.A."/>
            <person name="Ten Hoopen G.M."/>
            <person name="Coulibaly K."/>
            <person name="Kebe B.I."/>
            <person name="Melnick R.L."/>
            <person name="Guiltinan M.J."/>
            <person name="Tyler B.M."/>
            <person name="Meinhardt L.W."/>
            <person name="Bailey B.A."/>
        </authorList>
    </citation>
    <scope>NUCLEOTIDE SEQUENCE [LARGE SCALE GENOMIC DNA]</scope>
    <source>
        <strain evidence="3">sbr112.9</strain>
    </source>
</reference>
<dbReference type="OrthoDB" id="10580767at2759"/>
<comment type="caution">
    <text evidence="2">The sequence shown here is derived from an EMBL/GenBank/DDBJ whole genome shotgun (WGS) entry which is preliminary data.</text>
</comment>
<gene>
    <name evidence="2" type="ORF">PHPALM_8694</name>
</gene>
<accession>A0A2P4Y983</accession>
<organism evidence="2 3">
    <name type="scientific">Phytophthora palmivora</name>
    <dbReference type="NCBI Taxonomy" id="4796"/>
    <lineage>
        <taxon>Eukaryota</taxon>
        <taxon>Sar</taxon>
        <taxon>Stramenopiles</taxon>
        <taxon>Oomycota</taxon>
        <taxon>Peronosporomycetes</taxon>
        <taxon>Peronosporales</taxon>
        <taxon>Peronosporaceae</taxon>
        <taxon>Phytophthora</taxon>
    </lineage>
</organism>
<evidence type="ECO:0000313" key="3">
    <source>
        <dbReference type="Proteomes" id="UP000237271"/>
    </source>
</evidence>